<evidence type="ECO:0000256" key="6">
    <source>
        <dbReference type="ARBA" id="ARBA00023136"/>
    </source>
</evidence>
<dbReference type="InterPro" id="IPR003945">
    <property type="entry name" value="NU5C-like"/>
</dbReference>
<dbReference type="GO" id="GO:0003954">
    <property type="term" value="F:NADH dehydrogenase activity"/>
    <property type="evidence" value="ECO:0007669"/>
    <property type="project" value="TreeGrafter"/>
</dbReference>
<evidence type="ECO:0000259" key="10">
    <source>
        <dbReference type="Pfam" id="PF00361"/>
    </source>
</evidence>
<keyword evidence="11" id="KW-0496">Mitochondrion</keyword>
<dbReference type="AlphaFoldDB" id="A0A7T1HEY4"/>
<evidence type="ECO:0000256" key="9">
    <source>
        <dbReference type="SAM" id="Phobius"/>
    </source>
</evidence>
<feature type="transmembrane region" description="Helical" evidence="9">
    <location>
        <begin position="474"/>
        <end position="495"/>
    </location>
</feature>
<dbReference type="EMBL" id="MW199168">
    <property type="protein sequence ID" value="QPN54218.1"/>
    <property type="molecule type" value="Genomic_DNA"/>
</dbReference>
<keyword evidence="5 9" id="KW-1133">Transmembrane helix</keyword>
<dbReference type="InterPro" id="IPR001750">
    <property type="entry name" value="ND/Mrp_TM"/>
</dbReference>
<feature type="transmembrane region" description="Helical" evidence="9">
    <location>
        <begin position="207"/>
        <end position="226"/>
    </location>
</feature>
<dbReference type="Pfam" id="PF00361">
    <property type="entry name" value="Proton_antipo_M"/>
    <property type="match status" value="1"/>
</dbReference>
<dbReference type="PANTHER" id="PTHR42829:SF2">
    <property type="entry name" value="NADH-UBIQUINONE OXIDOREDUCTASE CHAIN 5"/>
    <property type="match status" value="1"/>
</dbReference>
<feature type="transmembrane region" description="Helical" evidence="9">
    <location>
        <begin position="75"/>
        <end position="102"/>
    </location>
</feature>
<feature type="transmembrane region" description="Helical" evidence="9">
    <location>
        <begin position="328"/>
        <end position="347"/>
    </location>
</feature>
<evidence type="ECO:0000256" key="5">
    <source>
        <dbReference type="ARBA" id="ARBA00022989"/>
    </source>
</evidence>
<evidence type="ECO:0000256" key="1">
    <source>
        <dbReference type="ARBA" id="ARBA00003257"/>
    </source>
</evidence>
<feature type="transmembrane region" description="Helical" evidence="9">
    <location>
        <begin position="287"/>
        <end position="308"/>
    </location>
</feature>
<organism evidence="11">
    <name type="scientific">Heterodoxus spiniger</name>
    <dbReference type="NCBI Taxonomy" id="762516"/>
    <lineage>
        <taxon>Eukaryota</taxon>
        <taxon>Metazoa</taxon>
        <taxon>Ecdysozoa</taxon>
        <taxon>Arthropoda</taxon>
        <taxon>Hexapoda</taxon>
        <taxon>Insecta</taxon>
        <taxon>Pterygota</taxon>
        <taxon>Neoptera</taxon>
        <taxon>Paraneoptera</taxon>
        <taxon>Psocodea</taxon>
        <taxon>Troctomorpha</taxon>
        <taxon>Phthiraptera</taxon>
        <taxon>Amblycera</taxon>
        <taxon>Boopidae</taxon>
        <taxon>Heterodoxus</taxon>
    </lineage>
</organism>
<feature type="transmembrane region" description="Helical" evidence="9">
    <location>
        <begin position="442"/>
        <end position="462"/>
    </location>
</feature>
<gene>
    <name evidence="11" type="primary">nad5</name>
</gene>
<feature type="transmembrane region" description="Helical" evidence="9">
    <location>
        <begin position="108"/>
        <end position="128"/>
    </location>
</feature>
<dbReference type="GO" id="GO:0042773">
    <property type="term" value="P:ATP synthesis coupled electron transport"/>
    <property type="evidence" value="ECO:0007669"/>
    <property type="project" value="InterPro"/>
</dbReference>
<feature type="transmembrane region" description="Helical" evidence="9">
    <location>
        <begin position="367"/>
        <end position="389"/>
    </location>
</feature>
<sequence length="555" mass="65509">MMFWYFHVLLGIFGYMSGFVYILMYLYNFSLIYFKINLMSSMFIECSFNFIFDKFSMIFLFMVLIISKNVLKYSYYYFVGTVWTLRFIGILIFFILSMLWLIMSYDMFTFIVGWDMLGVSSFLLILYYNSYKSKKSSLITYISNRFGDGFFILSMVLVSPLFSEFFTFQFHYLLPILVFCTSITKSAQFPFSSWLPEAMAAPTPVSTLVHSSTLVTAGFYFLFRFQGLWINHSLSLNLLLYVSLFTMTLASTAALMEYDLKKVIALSTLSQISFMFFSLSLKLTTLAFFHMVMHAFFKAATFMIAGVIIHNSGNNQDLRVLYVNNNKLLLLLLLFCQMSLSGFLFLSGFYSKDLIYKSFMEYNNLNYFFMLIFMISVVLTMLYCMRMCLMMMNFMKMTYFLNFKEMSMLLPVMELMFLSIVSGSGLTWYLCESTMIPSKVEFMNYLLFMVMIFMPMISVELLKLNLPFKNFLSSMWFISFFTKKLSFLMSKFLMISLEIDKSGMMGKLKDSLILNFKKMGNSMFLYFSMMKFFNKFMILEFFFLLMILFLFCYFI</sequence>
<comment type="function">
    <text evidence="1">Core subunit of the mitochondrial membrane respiratory chain NADH dehydrogenase (Complex I) that is believed to belong to the minimal assembly required for catalysis. Complex I functions in the transfer of electrons from NADH to the respiratory chain. The immediate electron acceptor for the enzyme is believed to be ubiquinone.</text>
</comment>
<keyword evidence="4 9" id="KW-0812">Transmembrane</keyword>
<dbReference type="EC" id="7.1.1.2" evidence="3"/>
<evidence type="ECO:0000256" key="2">
    <source>
        <dbReference type="ARBA" id="ARBA00004141"/>
    </source>
</evidence>
<dbReference type="GO" id="GO:0015990">
    <property type="term" value="P:electron transport coupled proton transport"/>
    <property type="evidence" value="ECO:0007669"/>
    <property type="project" value="TreeGrafter"/>
</dbReference>
<dbReference type="GO" id="GO:0008137">
    <property type="term" value="F:NADH dehydrogenase (ubiquinone) activity"/>
    <property type="evidence" value="ECO:0007669"/>
    <property type="project" value="UniProtKB-EC"/>
</dbReference>
<evidence type="ECO:0000256" key="4">
    <source>
        <dbReference type="ARBA" id="ARBA00022692"/>
    </source>
</evidence>
<feature type="transmembrane region" description="Helical" evidence="9">
    <location>
        <begin position="149"/>
        <end position="166"/>
    </location>
</feature>
<accession>A0A7T1HEY4</accession>
<dbReference type="PANTHER" id="PTHR42829">
    <property type="entry name" value="NADH-UBIQUINONE OXIDOREDUCTASE CHAIN 5"/>
    <property type="match status" value="1"/>
</dbReference>
<dbReference type="PRINTS" id="PR01434">
    <property type="entry name" value="NADHDHGNASE5"/>
</dbReference>
<proteinExistence type="predicted"/>
<evidence type="ECO:0000256" key="3">
    <source>
        <dbReference type="ARBA" id="ARBA00012944"/>
    </source>
</evidence>
<feature type="transmembrane region" description="Helical" evidence="9">
    <location>
        <begin position="238"/>
        <end position="256"/>
    </location>
</feature>
<comment type="catalytic activity">
    <reaction evidence="8">
        <text>a ubiquinone + NADH + 5 H(+)(in) = a ubiquinol + NAD(+) + 4 H(+)(out)</text>
        <dbReference type="Rhea" id="RHEA:29091"/>
        <dbReference type="Rhea" id="RHEA-COMP:9565"/>
        <dbReference type="Rhea" id="RHEA-COMP:9566"/>
        <dbReference type="ChEBI" id="CHEBI:15378"/>
        <dbReference type="ChEBI" id="CHEBI:16389"/>
        <dbReference type="ChEBI" id="CHEBI:17976"/>
        <dbReference type="ChEBI" id="CHEBI:57540"/>
        <dbReference type="ChEBI" id="CHEBI:57945"/>
        <dbReference type="EC" id="7.1.1.2"/>
    </reaction>
</comment>
<evidence type="ECO:0000313" key="11">
    <source>
        <dbReference type="EMBL" id="QPN54218.1"/>
    </source>
</evidence>
<comment type="subcellular location">
    <subcellularLocation>
        <location evidence="2">Membrane</location>
        <topology evidence="2">Multi-pass membrane protein</topology>
    </subcellularLocation>
</comment>
<protein>
    <recommendedName>
        <fullName evidence="3">NADH:ubiquinone reductase (H(+)-translocating)</fullName>
        <ecNumber evidence="3">7.1.1.2</ecNumber>
    </recommendedName>
    <alternativeName>
        <fullName evidence="7">NADH dehydrogenase subunit 5</fullName>
    </alternativeName>
</protein>
<dbReference type="GO" id="GO:0016020">
    <property type="term" value="C:membrane"/>
    <property type="evidence" value="ECO:0007669"/>
    <property type="project" value="UniProtKB-SubCell"/>
</dbReference>
<geneLocation type="mitochondrion" evidence="11"/>
<evidence type="ECO:0000256" key="7">
    <source>
        <dbReference type="ARBA" id="ARBA00031027"/>
    </source>
</evidence>
<name>A0A7T1HEY4_9NEOP</name>
<evidence type="ECO:0000256" key="8">
    <source>
        <dbReference type="ARBA" id="ARBA00049551"/>
    </source>
</evidence>
<keyword evidence="6 9" id="KW-0472">Membrane</keyword>
<feature type="transmembrane region" description="Helical" evidence="9">
    <location>
        <begin position="409"/>
        <end position="430"/>
    </location>
</feature>
<feature type="domain" description="NADH:quinone oxidoreductase/Mrp antiporter transmembrane" evidence="10">
    <location>
        <begin position="104"/>
        <end position="380"/>
    </location>
</feature>
<reference evidence="11" key="1">
    <citation type="journal article" date="2020" name="Gene">
        <title>Structure, gene order, and nucleotide composition of mitochondrial genomes in parasitic lice from Amblycera.</title>
        <authorList>
            <person name="Sweet A.D."/>
            <person name="Johnson K.P."/>
            <person name="Cao Y."/>
            <person name="de Moya R.S."/>
            <person name="Skinner R.K."/>
            <person name="Tan M."/>
            <person name="Virrueta-Herrera S."/>
            <person name="Cameron S.L."/>
        </authorList>
    </citation>
    <scope>NUCLEOTIDE SEQUENCE</scope>
    <source>
        <strain evidence="11">Htspi</strain>
    </source>
</reference>
<feature type="transmembrane region" description="Helical" evidence="9">
    <location>
        <begin position="47"/>
        <end position="66"/>
    </location>
</feature>
<feature type="transmembrane region" description="Helical" evidence="9">
    <location>
        <begin position="532"/>
        <end position="554"/>
    </location>
</feature>
<feature type="transmembrane region" description="Helical" evidence="9">
    <location>
        <begin position="7"/>
        <end position="27"/>
    </location>
</feature>